<proteinExistence type="inferred from homology"/>
<dbReference type="CDD" id="cd17261">
    <property type="entry name" value="RMtype1_S_EcoKI-TRD2-CR2_like"/>
    <property type="match status" value="1"/>
</dbReference>
<keyword evidence="3" id="KW-0238">DNA-binding</keyword>
<protein>
    <submittedName>
        <fullName evidence="5">Type-1 restriction enzyme EcoKI specificity protein</fullName>
    </submittedName>
</protein>
<dbReference type="Pfam" id="PF01420">
    <property type="entry name" value="Methylase_S"/>
    <property type="match status" value="2"/>
</dbReference>
<sequence length="555" mass="61911">MSVAAETLLHELSGSCNADIFLGDIANYLSSPSGIDSIRRLILELAFAGGLSSDTQYPIDCWETTTVGKLSTRIQPGSACGKQHQAAGGHVHLRTHNVSTNGKLNFDLLIRVDPSKIDPKKSSIKRGDIIFNNTNSQELVGKTCLVDEDYDFAFSNHLTLIRLDERVDSGFFVRYFELLLRNQVFFNLCNRWIGQAGISTKVLKQIEVQFPPLAEQKRIVAKVDSLMGLCDRLETQRSETLSLTDRSRRSVLASLTSSRDSQELASSWRRLSDHFEILHDRPETLADLRQTILALAVQGKLVKQDPNDEPAESLVAQLAARRRERAASGQVRNVKLPPLTEKDLDGSVSKHWRWERLGNLIELMDSGWSPACEPVPTVDETEWGVLKTTAVQSFRFHPEEHKRLPSGLVPRPEAEAKVGDLLITRAGPQNRVGISCLIKSVRPRLMISDKIIRFHLLEGFLFDEFVALCLNAGVSQDHIERSKSGMAASQMNVSQSKLRLTPIPIPPLAEQKRIVAKVDRLLAQCDRVAAGLRDRQSTTEQLLTASIHRILADQD</sequence>
<dbReference type="InterPro" id="IPR051212">
    <property type="entry name" value="Type-I_RE_S_subunit"/>
</dbReference>
<dbReference type="GO" id="GO:0009307">
    <property type="term" value="P:DNA restriction-modification system"/>
    <property type="evidence" value="ECO:0007669"/>
    <property type="project" value="UniProtKB-KW"/>
</dbReference>
<dbReference type="PANTHER" id="PTHR43140">
    <property type="entry name" value="TYPE-1 RESTRICTION ENZYME ECOKI SPECIFICITY PROTEIN"/>
    <property type="match status" value="1"/>
</dbReference>
<dbReference type="CDD" id="cd17526">
    <property type="entry name" value="RMtype1_S_Cje2232P-TRD2-CR2_like"/>
    <property type="match status" value="1"/>
</dbReference>
<gene>
    <name evidence="5" type="primary">hsdS</name>
    <name evidence="5" type="ORF">SV7mr_48880</name>
</gene>
<dbReference type="GO" id="GO:0003677">
    <property type="term" value="F:DNA binding"/>
    <property type="evidence" value="ECO:0007669"/>
    <property type="project" value="UniProtKB-KW"/>
</dbReference>
<organism evidence="5 6">
    <name type="scientific">Stieleria bergensis</name>
    <dbReference type="NCBI Taxonomy" id="2528025"/>
    <lineage>
        <taxon>Bacteria</taxon>
        <taxon>Pseudomonadati</taxon>
        <taxon>Planctomycetota</taxon>
        <taxon>Planctomycetia</taxon>
        <taxon>Pirellulales</taxon>
        <taxon>Pirellulaceae</taxon>
        <taxon>Stieleria</taxon>
    </lineage>
</organism>
<evidence type="ECO:0000256" key="1">
    <source>
        <dbReference type="ARBA" id="ARBA00010923"/>
    </source>
</evidence>
<reference evidence="5 6" key="1">
    <citation type="submission" date="2019-02" db="EMBL/GenBank/DDBJ databases">
        <title>Deep-cultivation of Planctomycetes and their phenomic and genomic characterization uncovers novel biology.</title>
        <authorList>
            <person name="Wiegand S."/>
            <person name="Jogler M."/>
            <person name="Boedeker C."/>
            <person name="Pinto D."/>
            <person name="Vollmers J."/>
            <person name="Rivas-Marin E."/>
            <person name="Kohn T."/>
            <person name="Peeters S.H."/>
            <person name="Heuer A."/>
            <person name="Rast P."/>
            <person name="Oberbeckmann S."/>
            <person name="Bunk B."/>
            <person name="Jeske O."/>
            <person name="Meyerdierks A."/>
            <person name="Storesund J.E."/>
            <person name="Kallscheuer N."/>
            <person name="Luecker S."/>
            <person name="Lage O.M."/>
            <person name="Pohl T."/>
            <person name="Merkel B.J."/>
            <person name="Hornburger P."/>
            <person name="Mueller R.-W."/>
            <person name="Bruemmer F."/>
            <person name="Labrenz M."/>
            <person name="Spormann A.M."/>
            <person name="Op den Camp H."/>
            <person name="Overmann J."/>
            <person name="Amann R."/>
            <person name="Jetten M.S.M."/>
            <person name="Mascher T."/>
            <person name="Medema M.H."/>
            <person name="Devos D.P."/>
            <person name="Kaster A.-K."/>
            <person name="Ovreas L."/>
            <person name="Rohde M."/>
            <person name="Galperin M.Y."/>
            <person name="Jogler C."/>
        </authorList>
    </citation>
    <scope>NUCLEOTIDE SEQUENCE [LARGE SCALE GENOMIC DNA]</scope>
    <source>
        <strain evidence="5 6">SV_7m_r</strain>
    </source>
</reference>
<keyword evidence="2" id="KW-0680">Restriction system</keyword>
<evidence type="ECO:0000313" key="6">
    <source>
        <dbReference type="Proteomes" id="UP000315003"/>
    </source>
</evidence>
<feature type="domain" description="Type I restriction modification DNA specificity" evidence="4">
    <location>
        <begin position="450"/>
        <end position="523"/>
    </location>
</feature>
<keyword evidence="6" id="KW-1185">Reference proteome</keyword>
<dbReference type="AlphaFoldDB" id="A0A517T1T8"/>
<dbReference type="PANTHER" id="PTHR43140:SF1">
    <property type="entry name" value="TYPE I RESTRICTION ENZYME ECOKI SPECIFICITY SUBUNIT"/>
    <property type="match status" value="1"/>
</dbReference>
<evidence type="ECO:0000313" key="5">
    <source>
        <dbReference type="EMBL" id="QDT62340.1"/>
    </source>
</evidence>
<dbReference type="Gene3D" id="3.90.220.20">
    <property type="entry name" value="DNA methylase specificity domains"/>
    <property type="match status" value="2"/>
</dbReference>
<dbReference type="InterPro" id="IPR044946">
    <property type="entry name" value="Restrct_endonuc_typeI_TRD_sf"/>
</dbReference>
<comment type="similarity">
    <text evidence="1">Belongs to the type-I restriction system S methylase family.</text>
</comment>
<evidence type="ECO:0000259" key="4">
    <source>
        <dbReference type="Pfam" id="PF01420"/>
    </source>
</evidence>
<accession>A0A517T1T8</accession>
<dbReference type="REBASE" id="355254">
    <property type="entry name" value="S.PbaSV7mrORF48870P"/>
</dbReference>
<dbReference type="OrthoDB" id="9811611at2"/>
<dbReference type="InterPro" id="IPR000055">
    <property type="entry name" value="Restrct_endonuc_typeI_TRD"/>
</dbReference>
<evidence type="ECO:0000256" key="2">
    <source>
        <dbReference type="ARBA" id="ARBA00022747"/>
    </source>
</evidence>
<evidence type="ECO:0000256" key="3">
    <source>
        <dbReference type="ARBA" id="ARBA00023125"/>
    </source>
</evidence>
<dbReference type="SUPFAM" id="SSF116734">
    <property type="entry name" value="DNA methylase specificity domain"/>
    <property type="match status" value="2"/>
</dbReference>
<feature type="domain" description="Type I restriction modification DNA specificity" evidence="4">
    <location>
        <begin position="120"/>
        <end position="241"/>
    </location>
</feature>
<dbReference type="Proteomes" id="UP000315003">
    <property type="component" value="Chromosome"/>
</dbReference>
<dbReference type="EMBL" id="CP036272">
    <property type="protein sequence ID" value="QDT62340.1"/>
    <property type="molecule type" value="Genomic_DNA"/>
</dbReference>
<name>A0A517T1T8_9BACT</name>